<reference evidence="2" key="1">
    <citation type="submission" date="2023-05" db="EMBL/GenBank/DDBJ databases">
        <title>Nepenthes gracilis genome sequencing.</title>
        <authorList>
            <person name="Fukushima K."/>
        </authorList>
    </citation>
    <scope>NUCLEOTIDE SEQUENCE</scope>
    <source>
        <strain evidence="2">SING2019-196</strain>
    </source>
</reference>
<organism evidence="2 3">
    <name type="scientific">Nepenthes gracilis</name>
    <name type="common">Slender pitcher plant</name>
    <dbReference type="NCBI Taxonomy" id="150966"/>
    <lineage>
        <taxon>Eukaryota</taxon>
        <taxon>Viridiplantae</taxon>
        <taxon>Streptophyta</taxon>
        <taxon>Embryophyta</taxon>
        <taxon>Tracheophyta</taxon>
        <taxon>Spermatophyta</taxon>
        <taxon>Magnoliopsida</taxon>
        <taxon>eudicotyledons</taxon>
        <taxon>Gunneridae</taxon>
        <taxon>Pentapetalae</taxon>
        <taxon>Caryophyllales</taxon>
        <taxon>Nepenthaceae</taxon>
        <taxon>Nepenthes</taxon>
    </lineage>
</organism>
<evidence type="ECO:0000313" key="3">
    <source>
        <dbReference type="Proteomes" id="UP001279734"/>
    </source>
</evidence>
<proteinExistence type="predicted"/>
<comment type="caution">
    <text evidence="2">The sequence shown here is derived from an EMBL/GenBank/DDBJ whole genome shotgun (WGS) entry which is preliminary data.</text>
</comment>
<dbReference type="Proteomes" id="UP001279734">
    <property type="component" value="Unassembled WGS sequence"/>
</dbReference>
<evidence type="ECO:0000313" key="2">
    <source>
        <dbReference type="EMBL" id="GMH26406.1"/>
    </source>
</evidence>
<evidence type="ECO:0000256" key="1">
    <source>
        <dbReference type="SAM" id="MobiDB-lite"/>
    </source>
</evidence>
<feature type="compositionally biased region" description="Basic and acidic residues" evidence="1">
    <location>
        <begin position="21"/>
        <end position="31"/>
    </location>
</feature>
<feature type="compositionally biased region" description="Basic and acidic residues" evidence="1">
    <location>
        <begin position="92"/>
        <end position="103"/>
    </location>
</feature>
<feature type="region of interest" description="Disordered" evidence="1">
    <location>
        <begin position="21"/>
        <end position="49"/>
    </location>
</feature>
<feature type="region of interest" description="Disordered" evidence="1">
    <location>
        <begin position="66"/>
        <end position="133"/>
    </location>
</feature>
<feature type="compositionally biased region" description="Polar residues" evidence="1">
    <location>
        <begin position="119"/>
        <end position="131"/>
    </location>
</feature>
<dbReference type="AlphaFoldDB" id="A0AAD3TCS1"/>
<sequence length="167" mass="18334">MLSFCRETVCSFLGLNQPSEAFHRTPRERPWRPQNAPSQDAGISPDFASESAPNVLQSFAARYAAAGGPTNPKEVVRERVGLENSDETTVDGTRKHPGDEASRHMTSRTGVEEMKFSPPFTSSSQTGQPQPKKSVLPAVLKNPRLRACLAILLKFIKFAVLNRNILG</sequence>
<name>A0AAD3TCS1_NEPGR</name>
<gene>
    <name evidence="2" type="ORF">Nepgr_028249</name>
</gene>
<keyword evidence="3" id="KW-1185">Reference proteome</keyword>
<dbReference type="EMBL" id="BSYO01000031">
    <property type="protein sequence ID" value="GMH26406.1"/>
    <property type="molecule type" value="Genomic_DNA"/>
</dbReference>
<accession>A0AAD3TCS1</accession>
<protein>
    <submittedName>
        <fullName evidence="2">Uncharacterized protein</fullName>
    </submittedName>
</protein>